<evidence type="ECO:0000313" key="3">
    <source>
        <dbReference type="Proteomes" id="UP000754710"/>
    </source>
</evidence>
<proteinExistence type="predicted"/>
<feature type="compositionally biased region" description="Basic residues" evidence="1">
    <location>
        <begin position="27"/>
        <end position="40"/>
    </location>
</feature>
<name>A0ABS7RJD4_9ACTN</name>
<feature type="region of interest" description="Disordered" evidence="1">
    <location>
        <begin position="18"/>
        <end position="54"/>
    </location>
</feature>
<evidence type="ECO:0000313" key="2">
    <source>
        <dbReference type="EMBL" id="MBY9073945.1"/>
    </source>
</evidence>
<sequence length="54" mass="6438">MFPSPEFMATPEINYRRDRIAADMRGRKPARSRLHRRRHHEPVPEQRRGDGDAL</sequence>
<reference evidence="2 3" key="1">
    <citation type="submission" date="2021-08" db="EMBL/GenBank/DDBJ databases">
        <title>Nocardioides bacterium WL0053 sp. nov., isolated from the sediment.</title>
        <authorList>
            <person name="Wang L."/>
            <person name="Zhang D."/>
            <person name="Zhang A."/>
        </authorList>
    </citation>
    <scope>NUCLEOTIDE SEQUENCE [LARGE SCALE GENOMIC DNA]</scope>
    <source>
        <strain evidence="2 3">WL0053</strain>
    </source>
</reference>
<accession>A0ABS7RJD4</accession>
<gene>
    <name evidence="2" type="ORF">K1X13_03825</name>
</gene>
<protein>
    <submittedName>
        <fullName evidence="2">Uncharacterized protein</fullName>
    </submittedName>
</protein>
<dbReference type="EMBL" id="JAIEZQ010000001">
    <property type="protein sequence ID" value="MBY9073945.1"/>
    <property type="molecule type" value="Genomic_DNA"/>
</dbReference>
<dbReference type="RefSeq" id="WP_221023683.1">
    <property type="nucleotide sequence ID" value="NZ_JAIEZQ010000001.1"/>
</dbReference>
<keyword evidence="3" id="KW-1185">Reference proteome</keyword>
<feature type="compositionally biased region" description="Basic and acidic residues" evidence="1">
    <location>
        <begin position="41"/>
        <end position="54"/>
    </location>
</feature>
<comment type="caution">
    <text evidence="2">The sequence shown here is derived from an EMBL/GenBank/DDBJ whole genome shotgun (WGS) entry which is preliminary data.</text>
</comment>
<evidence type="ECO:0000256" key="1">
    <source>
        <dbReference type="SAM" id="MobiDB-lite"/>
    </source>
</evidence>
<dbReference type="Proteomes" id="UP000754710">
    <property type="component" value="Unassembled WGS sequence"/>
</dbReference>
<organism evidence="2 3">
    <name type="scientific">Nocardioides jiangsuensis</name>
    <dbReference type="NCBI Taxonomy" id="2866161"/>
    <lineage>
        <taxon>Bacteria</taxon>
        <taxon>Bacillati</taxon>
        <taxon>Actinomycetota</taxon>
        <taxon>Actinomycetes</taxon>
        <taxon>Propionibacteriales</taxon>
        <taxon>Nocardioidaceae</taxon>
        <taxon>Nocardioides</taxon>
    </lineage>
</organism>